<proteinExistence type="predicted"/>
<keyword evidence="2" id="KW-1185">Reference proteome</keyword>
<dbReference type="GeneID" id="116669044"/>
<evidence type="ECO:0000256" key="1">
    <source>
        <dbReference type="SAM" id="MobiDB-lite"/>
    </source>
</evidence>
<dbReference type="KEGG" id="cfr:116669044"/>
<feature type="region of interest" description="Disordered" evidence="1">
    <location>
        <begin position="47"/>
        <end position="78"/>
    </location>
</feature>
<evidence type="ECO:0000313" key="3">
    <source>
        <dbReference type="RefSeq" id="XP_032353767.1"/>
    </source>
</evidence>
<reference evidence="3" key="1">
    <citation type="submission" date="2025-08" db="UniProtKB">
        <authorList>
            <consortium name="RefSeq"/>
        </authorList>
    </citation>
    <scope>IDENTIFICATION</scope>
    <source>
        <tissue evidence="3">Ear skin</tissue>
    </source>
</reference>
<accession>A0A8B8UHD5</accession>
<evidence type="ECO:0000313" key="2">
    <source>
        <dbReference type="Proteomes" id="UP000694856"/>
    </source>
</evidence>
<dbReference type="RefSeq" id="XP_032353767.1">
    <property type="nucleotide sequence ID" value="XM_032497876.1"/>
</dbReference>
<dbReference type="AlphaFoldDB" id="A0A8B8UHD5"/>
<organism evidence="2 3">
    <name type="scientific">Camelus ferus</name>
    <name type="common">Wild bactrian camel</name>
    <name type="synonym">Camelus bactrianus ferus</name>
    <dbReference type="NCBI Taxonomy" id="419612"/>
    <lineage>
        <taxon>Eukaryota</taxon>
        <taxon>Metazoa</taxon>
        <taxon>Chordata</taxon>
        <taxon>Craniata</taxon>
        <taxon>Vertebrata</taxon>
        <taxon>Euteleostomi</taxon>
        <taxon>Mammalia</taxon>
        <taxon>Eutheria</taxon>
        <taxon>Laurasiatheria</taxon>
        <taxon>Artiodactyla</taxon>
        <taxon>Tylopoda</taxon>
        <taxon>Camelidae</taxon>
        <taxon>Camelus</taxon>
    </lineage>
</organism>
<gene>
    <name evidence="3" type="primary">LOC116669044</name>
</gene>
<name>A0A8B8UHD5_CAMFR</name>
<sequence length="95" mass="10393">MSVEAGRLRAFLQGGQEASDIALLLRDLETSCSDIRQFCKKIRRRMPGTDARDPSCTSLRPTGLGLGGGTGRKLSRTRRGLAWQDRALVGGQGWF</sequence>
<protein>
    <submittedName>
        <fullName evidence="3">Dynactin subunit 1-like</fullName>
    </submittedName>
</protein>
<dbReference type="Proteomes" id="UP000694856">
    <property type="component" value="Chromosome 15"/>
</dbReference>